<dbReference type="InterPro" id="IPR024445">
    <property type="entry name" value="Tnp_ISXO2-like"/>
</dbReference>
<dbReference type="InterPro" id="IPR053164">
    <property type="entry name" value="IS1016-like_transposase"/>
</dbReference>
<dbReference type="Pfam" id="PF12762">
    <property type="entry name" value="DDE_Tnp_IS1595"/>
    <property type="match status" value="1"/>
</dbReference>
<gene>
    <name evidence="2" type="ORF">METZ01_LOCUS470432</name>
</gene>
<dbReference type="EMBL" id="UINC01199245">
    <property type="protein sequence ID" value="SVE17578.1"/>
    <property type="molecule type" value="Genomic_DNA"/>
</dbReference>
<dbReference type="SMART" id="SM01126">
    <property type="entry name" value="DDE_Tnp_IS1595"/>
    <property type="match status" value="1"/>
</dbReference>
<accession>A0A383BDR6</accession>
<dbReference type="NCBIfam" id="NF033547">
    <property type="entry name" value="transpos_IS1595"/>
    <property type="match status" value="1"/>
</dbReference>
<sequence length="157" mass="18400">VEIDESYFGAKRVKGKCCRGASGKPIVFGILKRKGKVYTEIVPDASRKTLQDIIRGRVDMETVIHSDGWRGYNGLVDLGYKKHFRVHHGKNEFSRGRAHINGIESFWGYAKTRLSKYRGINKNAFYFHLKESEFRFNYRHENIYQILLEIFRNKPLN</sequence>
<dbReference type="PANTHER" id="PTHR47163">
    <property type="entry name" value="DDE_TNP_IS1595 DOMAIN-CONTAINING PROTEIN"/>
    <property type="match status" value="1"/>
</dbReference>
<organism evidence="2">
    <name type="scientific">marine metagenome</name>
    <dbReference type="NCBI Taxonomy" id="408172"/>
    <lineage>
        <taxon>unclassified sequences</taxon>
        <taxon>metagenomes</taxon>
        <taxon>ecological metagenomes</taxon>
    </lineage>
</organism>
<reference evidence="2" key="1">
    <citation type="submission" date="2018-05" db="EMBL/GenBank/DDBJ databases">
        <authorList>
            <person name="Lanie J.A."/>
            <person name="Ng W.-L."/>
            <person name="Kazmierczak K.M."/>
            <person name="Andrzejewski T.M."/>
            <person name="Davidsen T.M."/>
            <person name="Wayne K.J."/>
            <person name="Tettelin H."/>
            <person name="Glass J.I."/>
            <person name="Rusch D."/>
            <person name="Podicherti R."/>
            <person name="Tsui H.-C.T."/>
            <person name="Winkler M.E."/>
        </authorList>
    </citation>
    <scope>NUCLEOTIDE SEQUENCE</scope>
</reference>
<proteinExistence type="predicted"/>
<feature type="domain" description="ISXO2-like transposase" evidence="1">
    <location>
        <begin position="1"/>
        <end position="137"/>
    </location>
</feature>
<dbReference type="PANTHER" id="PTHR47163:SF2">
    <property type="entry name" value="SI:DKEY-17M8.2"/>
    <property type="match status" value="1"/>
</dbReference>
<evidence type="ECO:0000313" key="2">
    <source>
        <dbReference type="EMBL" id="SVE17578.1"/>
    </source>
</evidence>
<dbReference type="AlphaFoldDB" id="A0A383BDR6"/>
<protein>
    <recommendedName>
        <fullName evidence="1">ISXO2-like transposase domain-containing protein</fullName>
    </recommendedName>
</protein>
<name>A0A383BDR6_9ZZZZ</name>
<evidence type="ECO:0000259" key="1">
    <source>
        <dbReference type="SMART" id="SM01126"/>
    </source>
</evidence>
<feature type="non-terminal residue" evidence="2">
    <location>
        <position position="1"/>
    </location>
</feature>